<accession>A0A2N3HIJ2</accession>
<dbReference type="Gene3D" id="3.90.850.10">
    <property type="entry name" value="Fumarylacetoacetase-like, C-terminal domain"/>
    <property type="match status" value="1"/>
</dbReference>
<dbReference type="OrthoDB" id="9805307at2"/>
<evidence type="ECO:0000259" key="3">
    <source>
        <dbReference type="Pfam" id="PF01557"/>
    </source>
</evidence>
<feature type="domain" description="Fumarylacetoacetase-like C-terminal" evidence="3">
    <location>
        <begin position="75"/>
        <end position="280"/>
    </location>
</feature>
<dbReference type="EMBL" id="PJEO01000044">
    <property type="protein sequence ID" value="PKQ44638.1"/>
    <property type="molecule type" value="Genomic_DNA"/>
</dbReference>
<dbReference type="AlphaFoldDB" id="A0A2N3HIJ2"/>
<comment type="caution">
    <text evidence="4">The sequence shown here is derived from an EMBL/GenBank/DDBJ whole genome shotgun (WGS) entry which is preliminary data.</text>
</comment>
<keyword evidence="2" id="KW-0479">Metal-binding</keyword>
<dbReference type="GO" id="GO:0016853">
    <property type="term" value="F:isomerase activity"/>
    <property type="evidence" value="ECO:0007669"/>
    <property type="project" value="UniProtKB-ARBA"/>
</dbReference>
<reference evidence="4 5" key="1">
    <citation type="submission" date="2017-12" db="EMBL/GenBank/DDBJ databases">
        <title>Confluentibacter flavum sp. nov., isolated from the saline lake.</title>
        <authorList>
            <person name="Yu L."/>
        </authorList>
    </citation>
    <scope>NUCLEOTIDE SEQUENCE [LARGE SCALE GENOMIC DNA]</scope>
    <source>
        <strain evidence="4 5">3B</strain>
    </source>
</reference>
<dbReference type="InterPro" id="IPR036663">
    <property type="entry name" value="Fumarylacetoacetase_C_sf"/>
</dbReference>
<sequence length="287" mass="31511">MKLIRFGEVGKEKPGLEIANGVRIDVSDFGEDYNESFFGSDGISRLRSWLGKHGETCKVVDQNVRLGVPFARPSKIICVGLNYAQHAEEAGMEVPKEPVLFFKSTTALIGPNDDVIIPKGSEKTDWEVELAIVIGKKASYVEKKDAFDYIAGYVLHNDISERAFQIERSGQWCKGKGCDTFAPMGPFIATKDEIKDPNNLNLWLKVNGVMMQNSSTSDFIFNVQQVVSHISQFMTLLPGDIISTGTPFGVGLGLNPPVYLNQGDVMELGIEGLGTSRQHVKAYGSKS</sequence>
<dbReference type="PANTHER" id="PTHR42796">
    <property type="entry name" value="FUMARYLACETOACETATE HYDROLASE DOMAIN-CONTAINING PROTEIN 2A-RELATED"/>
    <property type="match status" value="1"/>
</dbReference>
<dbReference type="PANTHER" id="PTHR42796:SF4">
    <property type="entry name" value="FUMARYLACETOACETATE HYDROLASE DOMAIN-CONTAINING PROTEIN 2A"/>
    <property type="match status" value="1"/>
</dbReference>
<dbReference type="InterPro" id="IPR011234">
    <property type="entry name" value="Fumarylacetoacetase-like_C"/>
</dbReference>
<gene>
    <name evidence="4" type="ORF">CSW08_12180</name>
</gene>
<keyword evidence="5" id="KW-1185">Reference proteome</keyword>
<dbReference type="GO" id="GO:0019752">
    <property type="term" value="P:carboxylic acid metabolic process"/>
    <property type="evidence" value="ECO:0007669"/>
    <property type="project" value="UniProtKB-ARBA"/>
</dbReference>
<protein>
    <submittedName>
        <fullName evidence="4">Ureidoglycolate lyase</fullName>
    </submittedName>
</protein>
<dbReference type="RefSeq" id="WP_106660161.1">
    <property type="nucleotide sequence ID" value="NZ_PJEO01000044.1"/>
</dbReference>
<dbReference type="SUPFAM" id="SSF56529">
    <property type="entry name" value="FAH"/>
    <property type="match status" value="1"/>
</dbReference>
<proteinExistence type="inferred from homology"/>
<organism evidence="4 5">
    <name type="scientific">Confluentibacter flavum</name>
    <dbReference type="NCBI Taxonomy" id="1909700"/>
    <lineage>
        <taxon>Bacteria</taxon>
        <taxon>Pseudomonadati</taxon>
        <taxon>Bacteroidota</taxon>
        <taxon>Flavobacteriia</taxon>
        <taxon>Flavobacteriales</taxon>
        <taxon>Flavobacteriaceae</taxon>
        <taxon>Confluentibacter</taxon>
    </lineage>
</organism>
<dbReference type="InterPro" id="IPR051121">
    <property type="entry name" value="FAH"/>
</dbReference>
<dbReference type="Pfam" id="PF01557">
    <property type="entry name" value="FAA_hydrolase"/>
    <property type="match status" value="1"/>
</dbReference>
<evidence type="ECO:0000256" key="1">
    <source>
        <dbReference type="ARBA" id="ARBA00010211"/>
    </source>
</evidence>
<dbReference type="GO" id="GO:0046872">
    <property type="term" value="F:metal ion binding"/>
    <property type="evidence" value="ECO:0007669"/>
    <property type="project" value="UniProtKB-KW"/>
</dbReference>
<evidence type="ECO:0000256" key="2">
    <source>
        <dbReference type="ARBA" id="ARBA00022723"/>
    </source>
</evidence>
<comment type="similarity">
    <text evidence="1">Belongs to the FAH family.</text>
</comment>
<dbReference type="Proteomes" id="UP000233435">
    <property type="component" value="Unassembled WGS sequence"/>
</dbReference>
<dbReference type="FunFam" id="3.90.850.10:FF:000002">
    <property type="entry name" value="2-hydroxyhepta-2,4-diene-1,7-dioate isomerase"/>
    <property type="match status" value="1"/>
</dbReference>
<name>A0A2N3HIJ2_9FLAO</name>
<dbReference type="GO" id="GO:0016829">
    <property type="term" value="F:lyase activity"/>
    <property type="evidence" value="ECO:0007669"/>
    <property type="project" value="UniProtKB-KW"/>
</dbReference>
<evidence type="ECO:0000313" key="4">
    <source>
        <dbReference type="EMBL" id="PKQ44638.1"/>
    </source>
</evidence>
<keyword evidence="4" id="KW-0456">Lyase</keyword>
<evidence type="ECO:0000313" key="5">
    <source>
        <dbReference type="Proteomes" id="UP000233435"/>
    </source>
</evidence>